<organism evidence="2 3">
    <name type="scientific">Pseudarcicella hirudinis</name>
    <dbReference type="NCBI Taxonomy" id="1079859"/>
    <lineage>
        <taxon>Bacteria</taxon>
        <taxon>Pseudomonadati</taxon>
        <taxon>Bacteroidota</taxon>
        <taxon>Cytophagia</taxon>
        <taxon>Cytophagales</taxon>
        <taxon>Flectobacillaceae</taxon>
        <taxon>Pseudarcicella</taxon>
    </lineage>
</organism>
<gene>
    <name evidence="2" type="ORF">SAMN04515674_111139</name>
</gene>
<sequence length="381" mass="41801">MFSEATYQAAIAVADTIETHFAHHLATARMRGVTELTPEPKAKAIESIIDATFWASLQREEGHSPNISLALLPPDLAGDPLIFERRLSLTPYNLTKLAPAVKRPGVHLGVWYDDDHLYVWGTTTVLPRVCLVLEVIEPGLLVIKHRRIDGFGKFVNIAVLKGDQVKVVDEQSSSLSDCPALLNSLLGMPLPSFLSDSVNVLVELATSMREHGRGGILLIVPTESKTWSDSIVHPISYPIVPAFTGIKDLMSVDIDSKKNQLLWQESLRRMVDIVGGFTAVDGATVINQDHELLAFGAKITRSEDGRSIEQLITTEPVVGASPVIIHPSQNGGTRHLSAAQFVYDQRDSMAMVASQDGRFTIFAWSPVLEMVHAHRIDVLLL</sequence>
<keyword evidence="3" id="KW-1185">Reference proteome</keyword>
<dbReference type="STRING" id="1079859.SAMN04515674_111139"/>
<dbReference type="Gene3D" id="3.40.1700.10">
    <property type="entry name" value="DNA integrity scanning protein, DisA, N-terminal domain"/>
    <property type="match status" value="1"/>
</dbReference>
<feature type="domain" description="Probable sensor" evidence="1">
    <location>
        <begin position="35"/>
        <end position="123"/>
    </location>
</feature>
<name>A0A1I5WE52_9BACT</name>
<protein>
    <recommendedName>
        <fullName evidence="1">Probable sensor domain-containing protein</fullName>
    </recommendedName>
</protein>
<evidence type="ECO:0000259" key="1">
    <source>
        <dbReference type="Pfam" id="PF21751"/>
    </source>
</evidence>
<dbReference type="InterPro" id="IPR036888">
    <property type="entry name" value="DNA_integrity_DisA_N_sf"/>
</dbReference>
<dbReference type="Pfam" id="PF21751">
    <property type="entry name" value="DACNV"/>
    <property type="match status" value="1"/>
</dbReference>
<dbReference type="OrthoDB" id="782779at2"/>
<proteinExistence type="predicted"/>
<evidence type="ECO:0000313" key="3">
    <source>
        <dbReference type="Proteomes" id="UP000199306"/>
    </source>
</evidence>
<accession>A0A1I5WE52</accession>
<dbReference type="EMBL" id="FOXH01000011">
    <property type="protein sequence ID" value="SFQ17918.1"/>
    <property type="molecule type" value="Genomic_DNA"/>
</dbReference>
<dbReference type="Proteomes" id="UP000199306">
    <property type="component" value="Unassembled WGS sequence"/>
</dbReference>
<reference evidence="2 3" key="1">
    <citation type="submission" date="2016-10" db="EMBL/GenBank/DDBJ databases">
        <authorList>
            <person name="de Groot N.N."/>
        </authorList>
    </citation>
    <scope>NUCLEOTIDE SEQUENCE [LARGE SCALE GENOMIC DNA]</scope>
    <source>
        <strain evidence="3">E92,LMG 26720,CCM 7988</strain>
    </source>
</reference>
<dbReference type="RefSeq" id="WP_092018518.1">
    <property type="nucleotide sequence ID" value="NZ_FOXH01000011.1"/>
</dbReference>
<dbReference type="AlphaFoldDB" id="A0A1I5WE52"/>
<evidence type="ECO:0000313" key="2">
    <source>
        <dbReference type="EMBL" id="SFQ17918.1"/>
    </source>
</evidence>
<dbReference type="InterPro" id="IPR048551">
    <property type="entry name" value="DACNV"/>
</dbReference>